<evidence type="ECO:0000313" key="3">
    <source>
        <dbReference type="Proteomes" id="UP000806522"/>
    </source>
</evidence>
<dbReference type="SUPFAM" id="SSF56300">
    <property type="entry name" value="Metallo-dependent phosphatases"/>
    <property type="match status" value="1"/>
</dbReference>
<dbReference type="EMBL" id="SUYC01000027">
    <property type="protein sequence ID" value="MBE6272182.1"/>
    <property type="molecule type" value="Genomic_DNA"/>
</dbReference>
<reference evidence="2" key="1">
    <citation type="submission" date="2019-04" db="EMBL/GenBank/DDBJ databases">
        <title>Evolution of Biomass-Degrading Anaerobic Consortia Revealed by Metagenomics.</title>
        <authorList>
            <person name="Peng X."/>
        </authorList>
    </citation>
    <scope>NUCLEOTIDE SEQUENCE</scope>
    <source>
        <strain evidence="2">SIG140</strain>
    </source>
</reference>
<dbReference type="Pfam" id="PF00149">
    <property type="entry name" value="Metallophos"/>
    <property type="match status" value="1"/>
</dbReference>
<comment type="caution">
    <text evidence="2">The sequence shown here is derived from an EMBL/GenBank/DDBJ whole genome shotgun (WGS) entry which is preliminary data.</text>
</comment>
<accession>A0A9D5P4G6</accession>
<dbReference type="PANTHER" id="PTHR37844">
    <property type="entry name" value="SER/THR PROTEIN PHOSPHATASE SUPERFAMILY (AFU_ORTHOLOGUE AFUA_1G14840)"/>
    <property type="match status" value="1"/>
</dbReference>
<dbReference type="Proteomes" id="UP000806522">
    <property type="component" value="Unassembled WGS sequence"/>
</dbReference>
<dbReference type="Gene3D" id="3.60.21.10">
    <property type="match status" value="1"/>
</dbReference>
<evidence type="ECO:0000313" key="2">
    <source>
        <dbReference type="EMBL" id="MBE6272182.1"/>
    </source>
</evidence>
<dbReference type="InterPro" id="IPR004843">
    <property type="entry name" value="Calcineurin-like_PHP"/>
</dbReference>
<dbReference type="AlphaFoldDB" id="A0A9D5P4G6"/>
<evidence type="ECO:0000259" key="1">
    <source>
        <dbReference type="Pfam" id="PF00149"/>
    </source>
</evidence>
<dbReference type="InterPro" id="IPR029052">
    <property type="entry name" value="Metallo-depent_PP-like"/>
</dbReference>
<sequence>MRIQYMSDLHMELYDNSRYIKANEFEVVGDVLVLAGDTFYLRDTIAPQKKFWSWASKNFRQVLMVPGNHEFYGNGDVTKRGDSWQWMFRENVGYYYNKVVRIVDTDFILTTLWSKIPEMDVFYVLRGMNDFRQIMYNGRRFMPEDFNLEHEKCLRFLKRAVEESTAKHIIVMCSQTST</sequence>
<gene>
    <name evidence="2" type="ORF">E7101_14760</name>
</gene>
<organism evidence="2 3">
    <name type="scientific">Xylanibacter ruminicola</name>
    <name type="common">Prevotella ruminicola</name>
    <dbReference type="NCBI Taxonomy" id="839"/>
    <lineage>
        <taxon>Bacteria</taxon>
        <taxon>Pseudomonadati</taxon>
        <taxon>Bacteroidota</taxon>
        <taxon>Bacteroidia</taxon>
        <taxon>Bacteroidales</taxon>
        <taxon>Prevotellaceae</taxon>
        <taxon>Xylanibacter</taxon>
    </lineage>
</organism>
<name>A0A9D5P4G6_XYLRU</name>
<feature type="domain" description="Calcineurin-like phosphoesterase" evidence="1">
    <location>
        <begin position="1"/>
        <end position="173"/>
    </location>
</feature>
<dbReference type="GO" id="GO:0016787">
    <property type="term" value="F:hydrolase activity"/>
    <property type="evidence" value="ECO:0007669"/>
    <property type="project" value="InterPro"/>
</dbReference>
<dbReference type="PANTHER" id="PTHR37844:SF1">
    <property type="entry name" value="CALCINEURIN-LIKE PHOSPHOESTERASE DOMAIN-CONTAINING PROTEIN"/>
    <property type="match status" value="1"/>
</dbReference>
<proteinExistence type="predicted"/>
<protein>
    <recommendedName>
        <fullName evidence="1">Calcineurin-like phosphoesterase domain-containing protein</fullName>
    </recommendedName>
</protein>